<dbReference type="InterPro" id="IPR025506">
    <property type="entry name" value="Abi_alpha"/>
</dbReference>
<organism evidence="1 2">
    <name type="scientific">Salinisphaera japonica YTM-1</name>
    <dbReference type="NCBI Taxonomy" id="1209778"/>
    <lineage>
        <taxon>Bacteria</taxon>
        <taxon>Pseudomonadati</taxon>
        <taxon>Pseudomonadota</taxon>
        <taxon>Gammaproteobacteria</taxon>
        <taxon>Salinisphaerales</taxon>
        <taxon>Salinisphaeraceae</taxon>
        <taxon>Salinisphaera</taxon>
    </lineage>
</organism>
<sequence>MSQDKPFSPAAAGKPLGWLRRTWRDAEHWPLAGQAWHAAHAAEDRALAELKARLDALDQPAARPAEAEDAAGVDEQPPPEWLLADLLQRERSVDPDRARRDLYRQVLRQLVPDEVAILRVIAQRGVATLCHIGASRLPAGPVSSLRLENASAVGQEAGVLLRECTPQYMHHLLTLGLLRVGDADTRLEADYELLLADPGVREVMDDVRERWRWYPRVLRHSVTLSHLGEALWRDCYPAARAIDKKRARY</sequence>
<name>A0A423PYL7_9GAMM</name>
<protein>
    <recommendedName>
        <fullName evidence="3">DUF4393 domain-containing protein</fullName>
    </recommendedName>
</protein>
<dbReference type="EMBL" id="AYKG01000011">
    <property type="protein sequence ID" value="ROO30630.1"/>
    <property type="molecule type" value="Genomic_DNA"/>
</dbReference>
<dbReference type="OrthoDB" id="7060738at2"/>
<keyword evidence="2" id="KW-1185">Reference proteome</keyword>
<proteinExistence type="predicted"/>
<evidence type="ECO:0000313" key="1">
    <source>
        <dbReference type="EMBL" id="ROO30630.1"/>
    </source>
</evidence>
<dbReference type="Pfam" id="PF14337">
    <property type="entry name" value="Abi_alpha"/>
    <property type="match status" value="1"/>
</dbReference>
<dbReference type="Gene3D" id="3.30.110.190">
    <property type="match status" value="1"/>
</dbReference>
<gene>
    <name evidence="1" type="ORF">SAJA_04600</name>
</gene>
<accession>A0A423PYL7</accession>
<reference evidence="1 2" key="1">
    <citation type="submission" date="2013-10" db="EMBL/GenBank/DDBJ databases">
        <title>Salinisphaera japonica YTM-1 Genome Sequencing.</title>
        <authorList>
            <person name="Lai Q."/>
            <person name="Li C."/>
            <person name="Shao Z."/>
        </authorList>
    </citation>
    <scope>NUCLEOTIDE SEQUENCE [LARGE SCALE GENOMIC DNA]</scope>
    <source>
        <strain evidence="1 2">YTM-1</strain>
    </source>
</reference>
<comment type="caution">
    <text evidence="1">The sequence shown here is derived from an EMBL/GenBank/DDBJ whole genome shotgun (WGS) entry which is preliminary data.</text>
</comment>
<evidence type="ECO:0000313" key="2">
    <source>
        <dbReference type="Proteomes" id="UP000285310"/>
    </source>
</evidence>
<dbReference type="Proteomes" id="UP000285310">
    <property type="component" value="Unassembled WGS sequence"/>
</dbReference>
<dbReference type="RefSeq" id="WP_123657467.1">
    <property type="nucleotide sequence ID" value="NZ_AYKG01000011.1"/>
</dbReference>
<dbReference type="AlphaFoldDB" id="A0A423PYL7"/>
<evidence type="ECO:0008006" key="3">
    <source>
        <dbReference type="Google" id="ProtNLM"/>
    </source>
</evidence>
<dbReference type="InParanoid" id="A0A423PYL7"/>